<keyword evidence="4" id="KW-0503">Monooxygenase</keyword>
<keyword evidence="1" id="KW-0285">Flavoprotein</keyword>
<evidence type="ECO:0000256" key="3">
    <source>
        <dbReference type="ARBA" id="ARBA00023002"/>
    </source>
</evidence>
<dbReference type="InterPro" id="IPR036188">
    <property type="entry name" value="FAD/NAD-bd_sf"/>
</dbReference>
<sequence length="155" mass="18036">MLSTLIHRPKLGLRLGSSNRVFQHQYLITITSSEKTENMYNDMIEDADLYDFSNYLEDHPLLKKLPPDQWITKSDGTRELKNMKVIVTVAYRDRLRDVLLENVPVQWGKKLVKYKETDEGVWINFDDGSREFCDILVDASGVNSPGKNLRFNKLK</sequence>
<evidence type="ECO:0000256" key="2">
    <source>
        <dbReference type="ARBA" id="ARBA00022827"/>
    </source>
</evidence>
<keyword evidence="2" id="KW-0274">FAD</keyword>
<gene>
    <name evidence="5" type="ORF">GLOINDRAFT_24852</name>
</gene>
<dbReference type="Gene3D" id="3.50.50.60">
    <property type="entry name" value="FAD/NAD(P)-binding domain"/>
    <property type="match status" value="1"/>
</dbReference>
<protein>
    <submittedName>
        <fullName evidence="5">Uncharacterized protein</fullName>
    </submittedName>
</protein>
<accession>U9U7L1</accession>
<dbReference type="EMBL" id="KI282815">
    <property type="protein sequence ID" value="ESA14538.1"/>
    <property type="molecule type" value="Genomic_DNA"/>
</dbReference>
<proteinExistence type="predicted"/>
<dbReference type="PANTHER" id="PTHR47178">
    <property type="entry name" value="MONOOXYGENASE, FAD-BINDING"/>
    <property type="match status" value="1"/>
</dbReference>
<keyword evidence="3" id="KW-0560">Oxidoreductase</keyword>
<evidence type="ECO:0000256" key="1">
    <source>
        <dbReference type="ARBA" id="ARBA00022630"/>
    </source>
</evidence>
<dbReference type="AlphaFoldDB" id="U9U7L1"/>
<dbReference type="HOGENOM" id="CLU_1696425_0_0_1"/>
<name>U9U7L1_RHIID</name>
<organism evidence="5">
    <name type="scientific">Rhizophagus irregularis (strain DAOM 181602 / DAOM 197198 / MUCL 43194)</name>
    <name type="common">Arbuscular mycorrhizal fungus</name>
    <name type="synonym">Glomus intraradices</name>
    <dbReference type="NCBI Taxonomy" id="747089"/>
    <lineage>
        <taxon>Eukaryota</taxon>
        <taxon>Fungi</taxon>
        <taxon>Fungi incertae sedis</taxon>
        <taxon>Mucoromycota</taxon>
        <taxon>Glomeromycotina</taxon>
        <taxon>Glomeromycetes</taxon>
        <taxon>Glomerales</taxon>
        <taxon>Glomeraceae</taxon>
        <taxon>Rhizophagus</taxon>
    </lineage>
</organism>
<dbReference type="VEuPathDB" id="FungiDB:RhiirFUN_022400"/>
<dbReference type="GO" id="GO:0004497">
    <property type="term" value="F:monooxygenase activity"/>
    <property type="evidence" value="ECO:0007669"/>
    <property type="project" value="UniProtKB-KW"/>
</dbReference>
<dbReference type="PANTHER" id="PTHR47178:SF6">
    <property type="entry name" value="FAD-BINDING DOMAIN-CONTAINING PROTEIN"/>
    <property type="match status" value="1"/>
</dbReference>
<evidence type="ECO:0000256" key="4">
    <source>
        <dbReference type="ARBA" id="ARBA00023033"/>
    </source>
</evidence>
<reference evidence="5" key="1">
    <citation type="submission" date="2013-07" db="EMBL/GenBank/DDBJ databases">
        <title>The genome of an arbuscular mycorrhizal fungus provides insights into the evolution of the oldest plant symbiosis.</title>
        <authorList>
            <consortium name="DOE Joint Genome Institute"/>
            <person name="Tisserant E."/>
            <person name="Malbreil M."/>
            <person name="Kuo A."/>
            <person name="Kohler A."/>
            <person name="Symeonidi A."/>
            <person name="Balestrini R."/>
            <person name="Charron P."/>
            <person name="Duensing N."/>
            <person name="Frei-dit-Frey N."/>
            <person name="Gianinazzi-Pearson V."/>
            <person name="Gilbert B."/>
            <person name="Handa Y."/>
            <person name="Hijri M."/>
            <person name="Kaul R."/>
            <person name="Kawaguchi M."/>
            <person name="Krajinski F."/>
            <person name="Lammers P."/>
            <person name="Lapierre D."/>
            <person name="Masclaux F.G."/>
            <person name="Murat C."/>
            <person name="Morin E."/>
            <person name="Ndikumana S."/>
            <person name="Pagni M."/>
            <person name="Petitpierre D."/>
            <person name="Requena N."/>
            <person name="Rosikiewicz P."/>
            <person name="Riley R."/>
            <person name="Saito K."/>
            <person name="San Clemente H."/>
            <person name="Shapiro H."/>
            <person name="van Tuinen D."/>
            <person name="Becard G."/>
            <person name="Bonfante P."/>
            <person name="Paszkowski U."/>
            <person name="Shachar-Hill Y."/>
            <person name="Young J.P."/>
            <person name="Sanders I.R."/>
            <person name="Henrissat B."/>
            <person name="Rensing S.A."/>
            <person name="Grigoriev I.V."/>
            <person name="Corradi N."/>
            <person name="Roux C."/>
            <person name="Martin F."/>
        </authorList>
    </citation>
    <scope>NUCLEOTIDE SEQUENCE</scope>
    <source>
        <strain evidence="5">DAOM 197198</strain>
    </source>
</reference>
<dbReference type="SUPFAM" id="SSF51905">
    <property type="entry name" value="FAD/NAD(P)-binding domain"/>
    <property type="match status" value="1"/>
</dbReference>
<evidence type="ECO:0000313" key="5">
    <source>
        <dbReference type="EMBL" id="ESA14538.1"/>
    </source>
</evidence>